<gene>
    <name evidence="2" type="ORF">ECRASSUSDP1_LOCUS20873</name>
</gene>
<feature type="chain" id="PRO_5041948956" evidence="1">
    <location>
        <begin position="16"/>
        <end position="243"/>
    </location>
</feature>
<protein>
    <submittedName>
        <fullName evidence="2">Uncharacterized protein</fullName>
    </submittedName>
</protein>
<dbReference type="EMBL" id="CAMPGE010021310">
    <property type="protein sequence ID" value="CAI2379463.1"/>
    <property type="molecule type" value="Genomic_DNA"/>
</dbReference>
<keyword evidence="3" id="KW-1185">Reference proteome</keyword>
<evidence type="ECO:0000313" key="3">
    <source>
        <dbReference type="Proteomes" id="UP001295684"/>
    </source>
</evidence>
<keyword evidence="1" id="KW-0732">Signal</keyword>
<name>A0AAD2D4P9_EUPCR</name>
<sequence length="243" mass="26690">MNLLLLLWLFSFSRASTWTLMNITSGTDLFTMEMSANEDNATLTDLTFEYSPTSVTAPLASSQYLYVTCVDMVVSDFSPSAAQTGLLGIHYELKCHQTCTSLAALNTAYPPTLWYGNVFDWDLSTLSTSGALSEGINFHTATNTDVSTTPYSVRHTIIEVQPQMIRFLGLPTTNEDFYYKCWSKKTTTAYNEGAAISDLSTSTSVLDVPVTRAQAISLTTTSTCTTLSLFLSILLPFFSISLL</sequence>
<reference evidence="2" key="1">
    <citation type="submission" date="2023-07" db="EMBL/GenBank/DDBJ databases">
        <authorList>
            <consortium name="AG Swart"/>
            <person name="Singh M."/>
            <person name="Singh A."/>
            <person name="Seah K."/>
            <person name="Emmerich C."/>
        </authorList>
    </citation>
    <scope>NUCLEOTIDE SEQUENCE</scope>
    <source>
        <strain evidence="2">DP1</strain>
    </source>
</reference>
<feature type="signal peptide" evidence="1">
    <location>
        <begin position="1"/>
        <end position="15"/>
    </location>
</feature>
<evidence type="ECO:0000313" key="2">
    <source>
        <dbReference type="EMBL" id="CAI2379463.1"/>
    </source>
</evidence>
<proteinExistence type="predicted"/>
<comment type="caution">
    <text evidence="2">The sequence shown here is derived from an EMBL/GenBank/DDBJ whole genome shotgun (WGS) entry which is preliminary data.</text>
</comment>
<dbReference type="Proteomes" id="UP001295684">
    <property type="component" value="Unassembled WGS sequence"/>
</dbReference>
<dbReference type="AlphaFoldDB" id="A0AAD2D4P9"/>
<organism evidence="2 3">
    <name type="scientific">Euplotes crassus</name>
    <dbReference type="NCBI Taxonomy" id="5936"/>
    <lineage>
        <taxon>Eukaryota</taxon>
        <taxon>Sar</taxon>
        <taxon>Alveolata</taxon>
        <taxon>Ciliophora</taxon>
        <taxon>Intramacronucleata</taxon>
        <taxon>Spirotrichea</taxon>
        <taxon>Hypotrichia</taxon>
        <taxon>Euplotida</taxon>
        <taxon>Euplotidae</taxon>
        <taxon>Moneuplotes</taxon>
    </lineage>
</organism>
<accession>A0AAD2D4P9</accession>
<evidence type="ECO:0000256" key="1">
    <source>
        <dbReference type="SAM" id="SignalP"/>
    </source>
</evidence>